<reference evidence="10 11" key="1">
    <citation type="submission" date="2018-07" db="EMBL/GenBank/DDBJ databases">
        <title>Leeuwenhoekiella genomics.</title>
        <authorList>
            <person name="Tahon G."/>
            <person name="Willems A."/>
        </authorList>
    </citation>
    <scope>NUCLEOTIDE SEQUENCE [LARGE SCALE GENOMIC DNA]</scope>
    <source>
        <strain evidence="10 11">LMG 1345</strain>
    </source>
</reference>
<protein>
    <submittedName>
        <fullName evidence="10">Putative endopeptidase</fullName>
    </submittedName>
</protein>
<dbReference type="InterPro" id="IPR000718">
    <property type="entry name" value="Peptidase_M13"/>
</dbReference>
<dbReference type="GO" id="GO:0005886">
    <property type="term" value="C:plasma membrane"/>
    <property type="evidence" value="ECO:0007669"/>
    <property type="project" value="TreeGrafter"/>
</dbReference>
<evidence type="ECO:0000256" key="1">
    <source>
        <dbReference type="ARBA" id="ARBA00001947"/>
    </source>
</evidence>
<dbReference type="PROSITE" id="PS51257">
    <property type="entry name" value="PROKAR_LIPOPROTEIN"/>
    <property type="match status" value="1"/>
</dbReference>
<dbReference type="Pfam" id="PF01431">
    <property type="entry name" value="Peptidase_M13"/>
    <property type="match status" value="1"/>
</dbReference>
<dbReference type="InterPro" id="IPR042089">
    <property type="entry name" value="Peptidase_M13_dom_2"/>
</dbReference>
<dbReference type="AlphaFoldDB" id="A0A4Q0PCT8"/>
<dbReference type="PANTHER" id="PTHR11733:SF167">
    <property type="entry name" value="FI17812P1-RELATED"/>
    <property type="match status" value="1"/>
</dbReference>
<dbReference type="Gene3D" id="3.40.390.10">
    <property type="entry name" value="Collagenase (Catalytic Domain)"/>
    <property type="match status" value="1"/>
</dbReference>
<keyword evidence="7" id="KW-0482">Metalloprotease</keyword>
<dbReference type="STRING" id="1122159.SAMN02745246_03771"/>
<dbReference type="InterPro" id="IPR018497">
    <property type="entry name" value="Peptidase_M13_C"/>
</dbReference>
<dbReference type="GO" id="GO:0004222">
    <property type="term" value="F:metalloendopeptidase activity"/>
    <property type="evidence" value="ECO:0007669"/>
    <property type="project" value="InterPro"/>
</dbReference>
<dbReference type="Proteomes" id="UP000290608">
    <property type="component" value="Unassembled WGS sequence"/>
</dbReference>
<organism evidence="10 11">
    <name type="scientific">Leeuwenhoekiella marinoflava</name>
    <dbReference type="NCBI Taxonomy" id="988"/>
    <lineage>
        <taxon>Bacteria</taxon>
        <taxon>Pseudomonadati</taxon>
        <taxon>Bacteroidota</taxon>
        <taxon>Flavobacteriia</taxon>
        <taxon>Flavobacteriales</taxon>
        <taxon>Flavobacteriaceae</taxon>
        <taxon>Leeuwenhoekiella</taxon>
    </lineage>
</organism>
<evidence type="ECO:0000256" key="5">
    <source>
        <dbReference type="ARBA" id="ARBA00022801"/>
    </source>
</evidence>
<evidence type="ECO:0000256" key="4">
    <source>
        <dbReference type="ARBA" id="ARBA00022723"/>
    </source>
</evidence>
<keyword evidence="4" id="KW-0479">Metal-binding</keyword>
<gene>
    <name evidence="10" type="ORF">DSL99_3703</name>
</gene>
<dbReference type="InterPro" id="IPR024079">
    <property type="entry name" value="MetalloPept_cat_dom_sf"/>
</dbReference>
<evidence type="ECO:0000313" key="11">
    <source>
        <dbReference type="Proteomes" id="UP000290608"/>
    </source>
</evidence>
<evidence type="ECO:0000259" key="9">
    <source>
        <dbReference type="Pfam" id="PF05649"/>
    </source>
</evidence>
<dbReference type="GO" id="GO:0046872">
    <property type="term" value="F:metal ion binding"/>
    <property type="evidence" value="ECO:0007669"/>
    <property type="project" value="UniProtKB-KW"/>
</dbReference>
<comment type="cofactor">
    <cofactor evidence="1">
        <name>Zn(2+)</name>
        <dbReference type="ChEBI" id="CHEBI:29105"/>
    </cofactor>
</comment>
<keyword evidence="5" id="KW-0378">Hydrolase</keyword>
<evidence type="ECO:0000256" key="2">
    <source>
        <dbReference type="ARBA" id="ARBA00007357"/>
    </source>
</evidence>
<dbReference type="PANTHER" id="PTHR11733">
    <property type="entry name" value="ZINC METALLOPROTEASE FAMILY M13 NEPRILYSIN-RELATED"/>
    <property type="match status" value="1"/>
</dbReference>
<evidence type="ECO:0000313" key="10">
    <source>
        <dbReference type="EMBL" id="RXG24186.1"/>
    </source>
</evidence>
<comment type="similarity">
    <text evidence="2">Belongs to the peptidase M13 family.</text>
</comment>
<dbReference type="RefSeq" id="WP_073100731.1">
    <property type="nucleotide sequence ID" value="NZ_QOVL01000025.1"/>
</dbReference>
<proteinExistence type="inferred from homology"/>
<evidence type="ECO:0000256" key="3">
    <source>
        <dbReference type="ARBA" id="ARBA00022670"/>
    </source>
</evidence>
<name>A0A4Q0PCT8_9FLAO</name>
<dbReference type="PRINTS" id="PR00786">
    <property type="entry name" value="NEPRILYSIN"/>
</dbReference>
<accession>A0A4Q0PCT8</accession>
<keyword evidence="6" id="KW-0862">Zinc</keyword>
<sequence length="688" mass="77464">MNSMFKMMIPVSIGILSLTACKEEAKKDAAVATVKIPALDLTNMDTLVKPQDDFYKFVNGNWMQNTEIPEEESVWGGFSVLRKKTREDVLTIIEDARKENTYAAGSDQAKALALFESELDTVARNEAGLTPLKPALESIAAITSVNDIARVGQMRNGTGTPYFSFRVFSDFSNSKMNAGYITPGRLGLPDRDYYIEQDAKSKEIREQYKAYVSWVLEYAGDEKSIADDEAARILALETKLAEPKLDKVEQRDARNLNNPKSVAQLQKLTPAIDWAGYFDNQGLEKEVDTVIVLQPKYMKALQNVLTTTPVEDLKLLMRWATLNSWSDALTTDLEYANWEFYSKTLNGTPKQKPADERALATVDNTLGEALGKLYVDKVFPPEAKAKAETMIANIKEAFRDRINNLEWMTDSTKMQAIDKLNKFTVKIGYPDKWEDYSKLEISADKGYFDNLLAAGAWSIDENNAEYKEPVDKTKWGMSPQTVNAYFNPSFNEIVFPAAILQPPFYNYQADEAVNYGGIGAVIGHEISHAFDDSGARYDGNGNLKNWWSDADLDAFTERSGALAEQYSNIEVADSLFINGKFTLGENIGDLGGLLAAHTGLQKFYEKNGKPEEIDGFTPDQRFFISWATIWRTKMRDDALRTRIKTDPHSPGMYRAYVPLQNIDAFYDAFDIKEGDPMFVPAEKRVRIW</sequence>
<evidence type="ECO:0000256" key="6">
    <source>
        <dbReference type="ARBA" id="ARBA00022833"/>
    </source>
</evidence>
<dbReference type="CDD" id="cd08662">
    <property type="entry name" value="M13"/>
    <property type="match status" value="1"/>
</dbReference>
<comment type="caution">
    <text evidence="10">The sequence shown here is derived from an EMBL/GenBank/DDBJ whole genome shotgun (WGS) entry which is preliminary data.</text>
</comment>
<dbReference type="Gene3D" id="1.10.1380.10">
    <property type="entry name" value="Neutral endopeptidase , domain2"/>
    <property type="match status" value="1"/>
</dbReference>
<evidence type="ECO:0000256" key="7">
    <source>
        <dbReference type="ARBA" id="ARBA00023049"/>
    </source>
</evidence>
<evidence type="ECO:0000259" key="8">
    <source>
        <dbReference type="Pfam" id="PF01431"/>
    </source>
</evidence>
<feature type="domain" description="Peptidase M13 C-terminal" evidence="8">
    <location>
        <begin position="483"/>
        <end position="685"/>
    </location>
</feature>
<dbReference type="SUPFAM" id="SSF55486">
    <property type="entry name" value="Metalloproteases ('zincins'), catalytic domain"/>
    <property type="match status" value="1"/>
</dbReference>
<keyword evidence="3" id="KW-0645">Protease</keyword>
<dbReference type="GO" id="GO:0016485">
    <property type="term" value="P:protein processing"/>
    <property type="evidence" value="ECO:0007669"/>
    <property type="project" value="TreeGrafter"/>
</dbReference>
<feature type="domain" description="Peptidase M13 N-terminal" evidence="9">
    <location>
        <begin position="50"/>
        <end position="430"/>
    </location>
</feature>
<dbReference type="EMBL" id="QOVL01000025">
    <property type="protein sequence ID" value="RXG24186.1"/>
    <property type="molecule type" value="Genomic_DNA"/>
</dbReference>
<dbReference type="Pfam" id="PF05649">
    <property type="entry name" value="Peptidase_M13_N"/>
    <property type="match status" value="1"/>
</dbReference>
<dbReference type="InterPro" id="IPR008753">
    <property type="entry name" value="Peptidase_M13_N"/>
</dbReference>
<dbReference type="PROSITE" id="PS51885">
    <property type="entry name" value="NEPRILYSIN"/>
    <property type="match status" value="1"/>
</dbReference>